<keyword evidence="3" id="KW-0479">Metal-binding</keyword>
<evidence type="ECO:0000313" key="9">
    <source>
        <dbReference type="Proteomes" id="UP001551675"/>
    </source>
</evidence>
<dbReference type="Gene3D" id="3.10.20.600">
    <property type="match status" value="1"/>
</dbReference>
<evidence type="ECO:0000313" key="8">
    <source>
        <dbReference type="EMBL" id="MEV0973666.1"/>
    </source>
</evidence>
<evidence type="ECO:0000256" key="5">
    <source>
        <dbReference type="ARBA" id="ARBA00023014"/>
    </source>
</evidence>
<protein>
    <submittedName>
        <fullName evidence="8">NADH-ubiquinone oxidoreductase-F iron-sulfur binding region domain-containing protein</fullName>
    </submittedName>
</protein>
<dbReference type="Pfam" id="PF01512">
    <property type="entry name" value="Complex1_51K"/>
    <property type="match status" value="1"/>
</dbReference>
<evidence type="ECO:0000256" key="3">
    <source>
        <dbReference type="ARBA" id="ARBA00022723"/>
    </source>
</evidence>
<dbReference type="InterPro" id="IPR037225">
    <property type="entry name" value="Nuo51_FMN-bd_sf"/>
</dbReference>
<keyword evidence="5" id="KW-0411">Iron-sulfur</keyword>
<dbReference type="EMBL" id="JBFALK010000023">
    <property type="protein sequence ID" value="MEV0973666.1"/>
    <property type="molecule type" value="Genomic_DNA"/>
</dbReference>
<dbReference type="Gene3D" id="1.20.1440.230">
    <property type="entry name" value="NADH-ubiquinone oxidoreductase 51kDa subunit, iron-sulphur binding domain"/>
    <property type="match status" value="1"/>
</dbReference>
<proteinExistence type="inferred from homology"/>
<accession>A0ABV3GQJ1</accession>
<dbReference type="SUPFAM" id="SSF142019">
    <property type="entry name" value="Nqo1 FMN-binding domain-like"/>
    <property type="match status" value="1"/>
</dbReference>
<dbReference type="Proteomes" id="UP001551675">
    <property type="component" value="Unassembled WGS sequence"/>
</dbReference>
<dbReference type="SUPFAM" id="SSF142984">
    <property type="entry name" value="Nqo1 middle domain-like"/>
    <property type="match status" value="1"/>
</dbReference>
<sequence length="415" mass="42416">MSSPLRVGPLRNARLLDAEPDGTPGPADLSGPEIIEIAEAAGIRGRGGAGFPLAVKLRSVASAPGPVRYVIANGEEGEPASVKDRFLLRERPDLVLRGLELAARAVSADRAYVYVSDPSAARRLAAKRGDTPADIPVDIPIGVVAVAPGYVAGEETAVVRAVDGGPALPTVKPPRPWQEGVRGAPTLVSNVETLAQLALAVRLGPEAYRGMGTPESTGTFLATLSGAGRAPGLYEVPYGIPLRELVTAHMGTAAGVTGLLAGGFAGGLLPASALDLPLTHAALARAGSTLGCGAFVLLAGDCPVGVAAEVAAFFDRENARQCGPCVTGTSGVAGVLARLTVRSATVEDVARLERWGAALAGRGNCATPDAVTALVGSLFRHHRDLVDAHVGTECERCAATDVTADTRFRVSWEGS</sequence>
<dbReference type="Gene3D" id="3.40.50.11540">
    <property type="entry name" value="NADH-ubiquinone oxidoreductase 51kDa subunit"/>
    <property type="match status" value="1"/>
</dbReference>
<organism evidence="8 9">
    <name type="scientific">Microtetraspora glauca</name>
    <dbReference type="NCBI Taxonomy" id="1996"/>
    <lineage>
        <taxon>Bacteria</taxon>
        <taxon>Bacillati</taxon>
        <taxon>Actinomycetota</taxon>
        <taxon>Actinomycetes</taxon>
        <taxon>Streptosporangiales</taxon>
        <taxon>Streptosporangiaceae</taxon>
        <taxon>Microtetraspora</taxon>
    </lineage>
</organism>
<gene>
    <name evidence="8" type="ORF">AB0I59_34120</name>
</gene>
<feature type="region of interest" description="Disordered" evidence="6">
    <location>
        <begin position="1"/>
        <end position="30"/>
    </location>
</feature>
<comment type="similarity">
    <text evidence="1">Belongs to the complex I 51 kDa subunit family.</text>
</comment>
<name>A0ABV3GQJ1_MICGL</name>
<dbReference type="RefSeq" id="WP_358139451.1">
    <property type="nucleotide sequence ID" value="NZ_JBFALK010000023.1"/>
</dbReference>
<comment type="caution">
    <text evidence="8">The sequence shown here is derived from an EMBL/GenBank/DDBJ whole genome shotgun (WGS) entry which is preliminary data.</text>
</comment>
<dbReference type="InterPro" id="IPR037207">
    <property type="entry name" value="Nuop51_4Fe4S-bd_sf"/>
</dbReference>
<dbReference type="SUPFAM" id="SSF140490">
    <property type="entry name" value="Nqo1C-terminal domain-like"/>
    <property type="match status" value="1"/>
</dbReference>
<keyword evidence="4" id="KW-0408">Iron</keyword>
<dbReference type="InterPro" id="IPR011538">
    <property type="entry name" value="Nuo51_FMN-bd"/>
</dbReference>
<feature type="domain" description="NADH-ubiquinone oxidoreductase 51kDa subunit iron-sulphur binding" evidence="7">
    <location>
        <begin position="304"/>
        <end position="349"/>
    </location>
</feature>
<dbReference type="SMART" id="SM00928">
    <property type="entry name" value="NADH_4Fe-4S"/>
    <property type="match status" value="1"/>
</dbReference>
<dbReference type="PANTHER" id="PTHR43578">
    <property type="entry name" value="NADH-QUINONE OXIDOREDUCTASE SUBUNIT F"/>
    <property type="match status" value="1"/>
</dbReference>
<evidence type="ECO:0000256" key="1">
    <source>
        <dbReference type="ARBA" id="ARBA00007523"/>
    </source>
</evidence>
<dbReference type="PANTHER" id="PTHR43578:SF3">
    <property type="entry name" value="NADH-QUINONE OXIDOREDUCTASE SUBUNIT F"/>
    <property type="match status" value="1"/>
</dbReference>
<evidence type="ECO:0000256" key="6">
    <source>
        <dbReference type="SAM" id="MobiDB-lite"/>
    </source>
</evidence>
<evidence type="ECO:0000256" key="4">
    <source>
        <dbReference type="ARBA" id="ARBA00023004"/>
    </source>
</evidence>
<evidence type="ECO:0000256" key="2">
    <source>
        <dbReference type="ARBA" id="ARBA00022485"/>
    </source>
</evidence>
<keyword evidence="2" id="KW-0004">4Fe-4S</keyword>
<keyword evidence="9" id="KW-1185">Reference proteome</keyword>
<reference evidence="8 9" key="1">
    <citation type="submission" date="2024-06" db="EMBL/GenBank/DDBJ databases">
        <title>The Natural Products Discovery Center: Release of the First 8490 Sequenced Strains for Exploring Actinobacteria Biosynthetic Diversity.</title>
        <authorList>
            <person name="Kalkreuter E."/>
            <person name="Kautsar S.A."/>
            <person name="Yang D."/>
            <person name="Bader C.D."/>
            <person name="Teijaro C.N."/>
            <person name="Fluegel L."/>
            <person name="Davis C.M."/>
            <person name="Simpson J.R."/>
            <person name="Lauterbach L."/>
            <person name="Steele A.D."/>
            <person name="Gui C."/>
            <person name="Meng S."/>
            <person name="Li G."/>
            <person name="Viehrig K."/>
            <person name="Ye F."/>
            <person name="Su P."/>
            <person name="Kiefer A.F."/>
            <person name="Nichols A."/>
            <person name="Cepeda A.J."/>
            <person name="Yan W."/>
            <person name="Fan B."/>
            <person name="Jiang Y."/>
            <person name="Adhikari A."/>
            <person name="Zheng C.-J."/>
            <person name="Schuster L."/>
            <person name="Cowan T.M."/>
            <person name="Smanski M.J."/>
            <person name="Chevrette M.G."/>
            <person name="De Carvalho L.P.S."/>
            <person name="Shen B."/>
        </authorList>
    </citation>
    <scope>NUCLEOTIDE SEQUENCE [LARGE SCALE GENOMIC DNA]</scope>
    <source>
        <strain evidence="8 9">NPDC050100</strain>
    </source>
</reference>
<dbReference type="InterPro" id="IPR019575">
    <property type="entry name" value="Nuop51_4Fe4S-bd"/>
</dbReference>
<dbReference type="Pfam" id="PF10589">
    <property type="entry name" value="NADH_4Fe-4S"/>
    <property type="match status" value="1"/>
</dbReference>
<evidence type="ECO:0000259" key="7">
    <source>
        <dbReference type="SMART" id="SM00928"/>
    </source>
</evidence>